<dbReference type="InterPro" id="IPR048491">
    <property type="entry name" value="XMAP215_CLASP_TOG"/>
</dbReference>
<dbReference type="InterPro" id="IPR021133">
    <property type="entry name" value="HEAT_type_2"/>
</dbReference>
<keyword evidence="5" id="KW-0493">Microtubule</keyword>
<feature type="region of interest" description="Disordered" evidence="11">
    <location>
        <begin position="1540"/>
        <end position="1666"/>
    </location>
</feature>
<comment type="similarity">
    <text evidence="2">Belongs to the CLASP family.</text>
</comment>
<dbReference type="GO" id="GO:0005881">
    <property type="term" value="C:cytoplasmic microtubule"/>
    <property type="evidence" value="ECO:0007669"/>
    <property type="project" value="UniProtKB-ARBA"/>
</dbReference>
<comment type="similarity">
    <text evidence="9">Belongs to the TOG/XMAP215 family.</text>
</comment>
<dbReference type="GO" id="GO:1990571">
    <property type="term" value="P:meiotic centromere clustering"/>
    <property type="evidence" value="ECO:0007669"/>
    <property type="project" value="UniProtKB-ARBA"/>
</dbReference>
<feature type="compositionally biased region" description="Low complexity" evidence="11">
    <location>
        <begin position="1986"/>
        <end position="2017"/>
    </location>
</feature>
<feature type="repeat" description="HEAT" evidence="10">
    <location>
        <begin position="451"/>
        <end position="488"/>
    </location>
</feature>
<dbReference type="InterPro" id="IPR016024">
    <property type="entry name" value="ARM-type_fold"/>
</dbReference>
<feature type="region of interest" description="Disordered" evidence="11">
    <location>
        <begin position="2161"/>
        <end position="2196"/>
    </location>
</feature>
<dbReference type="SUPFAM" id="SSF48371">
    <property type="entry name" value="ARM repeat"/>
    <property type="match status" value="2"/>
</dbReference>
<evidence type="ECO:0000256" key="6">
    <source>
        <dbReference type="ARBA" id="ARBA00022737"/>
    </source>
</evidence>
<comment type="caution">
    <text evidence="13">The sequence shown here is derived from an EMBL/GenBank/DDBJ whole genome shotgun (WGS) entry which is preliminary data.</text>
</comment>
<dbReference type="InterPro" id="IPR011989">
    <property type="entry name" value="ARM-like"/>
</dbReference>
<dbReference type="GO" id="GO:0046785">
    <property type="term" value="P:microtubule polymerization"/>
    <property type="evidence" value="ECO:0007669"/>
    <property type="project" value="InterPro"/>
</dbReference>
<keyword evidence="7" id="KW-0498">Mitosis</keyword>
<feature type="region of interest" description="Disordered" evidence="11">
    <location>
        <begin position="512"/>
        <end position="555"/>
    </location>
</feature>
<feature type="compositionally biased region" description="Polar residues" evidence="11">
    <location>
        <begin position="1573"/>
        <end position="1584"/>
    </location>
</feature>
<dbReference type="EMBL" id="CAJMWX010001140">
    <property type="protein sequence ID" value="CAE6470421.1"/>
    <property type="molecule type" value="Genomic_DNA"/>
</dbReference>
<feature type="compositionally biased region" description="Pro residues" evidence="11">
    <location>
        <begin position="517"/>
        <end position="527"/>
    </location>
</feature>
<feature type="region of interest" description="Disordered" evidence="11">
    <location>
        <begin position="1156"/>
        <end position="1240"/>
    </location>
</feature>
<dbReference type="FunFam" id="1.25.10.10:FF:000068">
    <property type="entry name" value="cytoskeleton-associated protein 5 isoform X1"/>
    <property type="match status" value="1"/>
</dbReference>
<organism evidence="13 14">
    <name type="scientific">Rhizoctonia solani</name>
    <dbReference type="NCBI Taxonomy" id="456999"/>
    <lineage>
        <taxon>Eukaryota</taxon>
        <taxon>Fungi</taxon>
        <taxon>Dikarya</taxon>
        <taxon>Basidiomycota</taxon>
        <taxon>Agaricomycotina</taxon>
        <taxon>Agaricomycetes</taxon>
        <taxon>Cantharellales</taxon>
        <taxon>Ceratobasidiaceae</taxon>
        <taxon>Rhizoctonia</taxon>
    </lineage>
</organism>
<feature type="compositionally biased region" description="Basic and acidic residues" evidence="11">
    <location>
        <begin position="249"/>
        <end position="258"/>
    </location>
</feature>
<feature type="region of interest" description="Disordered" evidence="11">
    <location>
        <begin position="2095"/>
        <end position="2143"/>
    </location>
</feature>
<dbReference type="SMART" id="SM01349">
    <property type="entry name" value="TOG"/>
    <property type="match status" value="5"/>
</dbReference>
<dbReference type="GO" id="GO:1990498">
    <property type="term" value="C:mitotic spindle microtubule"/>
    <property type="evidence" value="ECO:0007669"/>
    <property type="project" value="UniProtKB-ARBA"/>
</dbReference>
<dbReference type="GO" id="GO:0051010">
    <property type="term" value="F:microtubule plus-end binding"/>
    <property type="evidence" value="ECO:0007669"/>
    <property type="project" value="InterPro"/>
</dbReference>
<evidence type="ECO:0000256" key="5">
    <source>
        <dbReference type="ARBA" id="ARBA00022701"/>
    </source>
</evidence>
<reference evidence="13" key="1">
    <citation type="submission" date="2021-01" db="EMBL/GenBank/DDBJ databases">
        <authorList>
            <person name="Kaushik A."/>
        </authorList>
    </citation>
    <scope>NUCLEOTIDE SEQUENCE</scope>
    <source>
        <strain evidence="13">AG4-R118</strain>
    </source>
</reference>
<feature type="compositionally biased region" description="Basic and acidic residues" evidence="11">
    <location>
        <begin position="1195"/>
        <end position="1205"/>
    </location>
</feature>
<feature type="region of interest" description="Disordered" evidence="11">
    <location>
        <begin position="231"/>
        <end position="273"/>
    </location>
</feature>
<sequence length="2196" mass="235248">MDGAPPPEEDFSGIPIGERLVHKNWKARVHGYEALVKVFQATASEDDPAFRPYITNSDLLKKMATDSNAVAQEKGLEAILALVEFAGEGAARTRDAVIPALVDKCYGSARAGTKAKAIELTLRYVEIDNGGEAIVNDLIPGLSTKQPKTVLGTVTALREIISAYGPKVVPPKMILKNLPKIFGHTDKNVRAEGTGLTQSLYTYLGPALQSFLSELKPVQIKELTEGFEALDKESKGQGTGAQTRWTKAQARERQAAEERAEETEEAAGGGEAEAAVDPMDFIEAVDIMPKVPGNFHEAMASSKWKDRKEALDALLETLKSTPKVAESDGHGELAKALAKRMSDANIMCVIAAANCIEALAKGVGKPFGRHRASLVNPMLERLKERKANVTDAIGAGLDAVFATTTLPEVTEDILNSLKSKNPQVKEGTLKFLNRSLATTRIPPAKDDVKTLSTQLAALLEDSDEKVRTGAAEGLGLTMKIVGERALNPVMESMDDIRKAKVKEAFEKAQVKCKASAAPPPKPPPAAAAPPKKKKAVPPPKPDMVFDDVPPKDSPMAKKPEVIEEMAPPKAKPPARFLKKAPGVTEKPAAEKPAGPAAAAPSKKLPPAVAAASAKSTKSAPPPATDTFKYRYTPEDADALSADLVPAQIQTDLVDAQWKVRLAALEEMSTWLDGELNGAGVESEVLFRFLGKKPGWGEKNFQVSAKVYALMVMLAERSSTFSKGSAALAIPHLAEKLGDMKLKKPAGDLLLTFAEKTSLSFVLSQAYDSISKQKAPKVVADSLTWVKQALTDFGIAGLSMRNLIDFLKGCLQNSNAAVRSSATATLVTVRLFAGTAIKDFMEDLNPQLLATIDSEFNKVDGQSAPEPTRFSADVAAATSTGGATGGVDVMDELFPRVDLDKLVGATSVITDAKSDQWKVRKEALELLQSILDAKANQRLKPNMGEIGQILKARVADTNKVVQALALDIITRISNGMNKPFEKHTKLLTLPVATVLSDQKANVRALGVSTLNAMATACEGLDSMCAPLGTALEAGNPVQRGALLGWLADWFKTHEPSASLDLASWASPIVSCLEDRNAEVRKGAQAVLPIVIARAGYDHVLNQTNSLKPASRSTVVPLIQAARGLAPAPPAATPAAARPAAKPTVKVAPAAAKVAAAAESPPASPAQSTAPKSALAGRGPAGTGRRMMPLNAASARPDSRADPEDRPGSSASIRAPLKAGTLKRPAVPPKATTPVSSGSAPFVTANMDVKNSRLTKDGSKWVIESGPTRKDLVEMLQHQMEPHASKELQGYLFSHDHNAVNDYITGLGMLADAFADGVSGDERLGLPIDDLKAMLLANQDLALKYASLRVHEPQPNLIVRCIDVVDQVLAFMSAEKYMMPDNEAMSFVPTYIHKLGDAREAVRLRVQNIIQNLQLVFPTSRLFSLLLEHGTKSKVAKTRQGTLDELASILKKSGMRACDPVKAFPAIAALISDKDPYVRKSTLTVIAEGYVLVGDKIWKYLGALSGKDKTQVEERLRRTTPLVQPPSPSKPEVAPVPAIARLTGGAPRAGSPGPGLRYGGIPRPASPAVAGRAANPTSPIHQTRPQSPAALSAIGRPASPTTSKLPQTAGAGPSSPVRSKGLMPPSKLSLPRTRGNSLRQSDAALRPEPVANGNRAEMSSVDEGPSDDITKTISNILSNDPGRSVDALKVIQNVLEVPSDQAPLSKSFRDLADHTEGLVETIVIQMSQTFERTEDVHNPAIYRLMKHLIQTCNAICDHSILLEALSVDSLQSLLEELTMRLLQTDDTRDQKVKDLSRFLNMVILRLFNTGRKISVLRALFNLLLQLTKPFPANGTTADAKEAKVAELVLKCVWKLARNIPSDLQKGAIDPIELLPALETFLQTIPPNDWRQRSANKVPCGDMPLRTIKVIIQHIVAHYADEVYELLSAAFDDPSATIIYPYVFRILNSAEKQLASESGRPRSGTNGSTRSTSPDRQLVQPHVTPSYPPTSTAASSIAPTHSQSAARSSSGNSRSPSLNGGAAFQGPPIEEPDPDARLDEILGHISSETTGALHKEGITELHHFLKAHPHKKARVDQLLDETGPSFRKYIARALASRAAEDEERNSAVAETLNRLESVRRERDSMPSSPTNRSMTSSRRISGGVEYPQTDDALSRLHNIFNYHSKPTGGFHRPSSSVTTLGGHGIYSSHDPKSTTPPPS</sequence>
<name>A0A8H3GWZ0_9AGAM</name>
<keyword evidence="4" id="KW-0132">Cell division</keyword>
<dbReference type="Proteomes" id="UP000663888">
    <property type="component" value="Unassembled WGS sequence"/>
</dbReference>
<evidence type="ECO:0000256" key="9">
    <source>
        <dbReference type="ARBA" id="ARBA00025722"/>
    </source>
</evidence>
<evidence type="ECO:0000256" key="7">
    <source>
        <dbReference type="ARBA" id="ARBA00022776"/>
    </source>
</evidence>
<evidence type="ECO:0000256" key="3">
    <source>
        <dbReference type="ARBA" id="ARBA00022490"/>
    </source>
</evidence>
<dbReference type="GO" id="GO:0051315">
    <property type="term" value="P:attachment of mitotic spindle microtubules to kinetochore"/>
    <property type="evidence" value="ECO:0007669"/>
    <property type="project" value="UniProtKB-ARBA"/>
</dbReference>
<dbReference type="Pfam" id="PF21041">
    <property type="entry name" value="XMAP215_CLASP_TOG"/>
    <property type="match status" value="3"/>
</dbReference>
<feature type="domain" description="TOG" evidence="12">
    <location>
        <begin position="1272"/>
        <end position="1523"/>
    </location>
</feature>
<dbReference type="GO" id="GO:0030951">
    <property type="term" value="P:establishment or maintenance of microtubule cytoskeleton polarity"/>
    <property type="evidence" value="ECO:0007669"/>
    <property type="project" value="InterPro"/>
</dbReference>
<feature type="domain" description="TOG" evidence="12">
    <location>
        <begin position="2"/>
        <end position="236"/>
    </location>
</feature>
<keyword evidence="7" id="KW-0131">Cell cycle</keyword>
<evidence type="ECO:0000256" key="2">
    <source>
        <dbReference type="ARBA" id="ARBA00009549"/>
    </source>
</evidence>
<dbReference type="GO" id="GO:0061863">
    <property type="term" value="F:microtubule plus end polymerase"/>
    <property type="evidence" value="ECO:0007669"/>
    <property type="project" value="InterPro"/>
</dbReference>
<keyword evidence="6" id="KW-0677">Repeat</keyword>
<dbReference type="Pfam" id="PF12348">
    <property type="entry name" value="CLASP_N"/>
    <property type="match status" value="1"/>
</dbReference>
<proteinExistence type="inferred from homology"/>
<keyword evidence="3" id="KW-0963">Cytoplasm</keyword>
<evidence type="ECO:0000256" key="8">
    <source>
        <dbReference type="ARBA" id="ARBA00023212"/>
    </source>
</evidence>
<feature type="region of interest" description="Disordered" evidence="11">
    <location>
        <begin position="1952"/>
        <end position="2033"/>
    </location>
</feature>
<dbReference type="InterPro" id="IPR024395">
    <property type="entry name" value="CLASP_N_dom"/>
</dbReference>
<dbReference type="Gene3D" id="1.25.10.10">
    <property type="entry name" value="Leucine-rich Repeat Variant"/>
    <property type="match status" value="5"/>
</dbReference>
<dbReference type="GO" id="GO:0044732">
    <property type="term" value="C:mitotic spindle pole body"/>
    <property type="evidence" value="ECO:0007669"/>
    <property type="project" value="UniProtKB-ARBA"/>
</dbReference>
<dbReference type="FunFam" id="1.25.10.10:FF:000063">
    <property type="entry name" value="Putative cytoskeleton-associated protein 5"/>
    <property type="match status" value="1"/>
</dbReference>
<dbReference type="GO" id="GO:0000022">
    <property type="term" value="P:mitotic spindle elongation"/>
    <property type="evidence" value="ECO:0007669"/>
    <property type="project" value="UniProtKB-ARBA"/>
</dbReference>
<comment type="subcellular location">
    <subcellularLocation>
        <location evidence="1">Cytoplasm</location>
        <location evidence="1">Cytoskeleton</location>
        <location evidence="1">Spindle</location>
    </subcellularLocation>
</comment>
<feature type="compositionally biased region" description="Low complexity" evidence="11">
    <location>
        <begin position="1156"/>
        <end position="1172"/>
    </location>
</feature>
<dbReference type="InterPro" id="IPR045110">
    <property type="entry name" value="XMAP215"/>
</dbReference>
<dbReference type="PANTHER" id="PTHR12609">
    <property type="entry name" value="MICROTUBULE ASSOCIATED PROTEIN XMAP215"/>
    <property type="match status" value="1"/>
</dbReference>
<dbReference type="GO" id="GO:0051301">
    <property type="term" value="P:cell division"/>
    <property type="evidence" value="ECO:0007669"/>
    <property type="project" value="UniProtKB-KW"/>
</dbReference>
<evidence type="ECO:0000313" key="14">
    <source>
        <dbReference type="Proteomes" id="UP000663888"/>
    </source>
</evidence>
<evidence type="ECO:0000259" key="12">
    <source>
        <dbReference type="SMART" id="SM01349"/>
    </source>
</evidence>
<feature type="domain" description="TOG" evidence="12">
    <location>
        <begin position="280"/>
        <end position="514"/>
    </location>
</feature>
<feature type="compositionally biased region" description="Low complexity" evidence="11">
    <location>
        <begin position="1958"/>
        <end position="1971"/>
    </location>
</feature>
<evidence type="ECO:0000256" key="4">
    <source>
        <dbReference type="ARBA" id="ARBA00022618"/>
    </source>
</evidence>
<evidence type="ECO:0000256" key="1">
    <source>
        <dbReference type="ARBA" id="ARBA00004186"/>
    </source>
</evidence>
<dbReference type="FunFam" id="1.25.10.10:FF:000019">
    <property type="entry name" value="Cytoskeleton-associated protein 5"/>
    <property type="match status" value="1"/>
</dbReference>
<dbReference type="InterPro" id="IPR034085">
    <property type="entry name" value="TOG"/>
</dbReference>
<accession>A0A8H3GWZ0</accession>
<protein>
    <recommendedName>
        <fullName evidence="12">TOG domain-containing protein</fullName>
    </recommendedName>
</protein>
<evidence type="ECO:0000313" key="13">
    <source>
        <dbReference type="EMBL" id="CAE6470421.1"/>
    </source>
</evidence>
<feature type="compositionally biased region" description="Low complexity" evidence="11">
    <location>
        <begin position="590"/>
        <end position="618"/>
    </location>
</feature>
<dbReference type="GO" id="GO:0099070">
    <property type="term" value="C:static microtubule bundle"/>
    <property type="evidence" value="ECO:0007669"/>
    <property type="project" value="UniProtKB-ARBA"/>
</dbReference>
<feature type="compositionally biased region" description="Polar residues" evidence="11">
    <location>
        <begin position="2122"/>
        <end position="2136"/>
    </location>
</feature>
<evidence type="ECO:0000256" key="10">
    <source>
        <dbReference type="PROSITE-ProRule" id="PRU00103"/>
    </source>
</evidence>
<feature type="domain" description="TOG" evidence="12">
    <location>
        <begin position="630"/>
        <end position="864"/>
    </location>
</feature>
<feature type="region of interest" description="Disordered" evidence="11">
    <location>
        <begin position="583"/>
        <end position="628"/>
    </location>
</feature>
<gene>
    <name evidence="13" type="ORF">RDB_LOCUS106237</name>
</gene>
<evidence type="ECO:0000256" key="11">
    <source>
        <dbReference type="SAM" id="MobiDB-lite"/>
    </source>
</evidence>
<feature type="domain" description="TOG" evidence="12">
    <location>
        <begin position="891"/>
        <end position="1126"/>
    </location>
</feature>
<keyword evidence="8" id="KW-0206">Cytoskeleton</keyword>
<dbReference type="PROSITE" id="PS50077">
    <property type="entry name" value="HEAT_REPEAT"/>
    <property type="match status" value="1"/>
</dbReference>